<dbReference type="EMBL" id="OGTP01000004">
    <property type="protein sequence ID" value="SPB14539.1"/>
    <property type="molecule type" value="Genomic_DNA"/>
</dbReference>
<name>A0A2U3I3A0_9BURK</name>
<dbReference type="AlphaFoldDB" id="A0A2U3I3A0"/>
<protein>
    <submittedName>
        <fullName evidence="1">Uncharacterized protein</fullName>
    </submittedName>
</protein>
<reference evidence="2" key="1">
    <citation type="submission" date="2018-01" db="EMBL/GenBank/DDBJ databases">
        <authorList>
            <person name="Peeters C."/>
        </authorList>
    </citation>
    <scope>NUCLEOTIDE SEQUENCE [LARGE SCALE GENOMIC DNA]</scope>
</reference>
<evidence type="ECO:0000313" key="2">
    <source>
        <dbReference type="Proteomes" id="UP000238169"/>
    </source>
</evidence>
<proteinExistence type="predicted"/>
<sequence>MADAVDHYFVGLTQQVSAGGLARLRGHGASTIPASLVYPVGARFRNFVEPLVTLLRSDERVREVVLRPVLGRYGSSQELSVGLEVKAETGFDAARLAASVFSLAIGAAQTDAFVGRVLPPGEWTDNARPGLTVMFKAPHRIADTVELVRQIVDFPGEGWAIDGFTMIPSADSRIGIVQGLRYIFLPEISVRWDTGLRERLCANENEIDVILLDQATRIGRLCKLLVQDETIEAAWLSWFDIMVAGIEDYREVIDTLKAEQGARAADPKSMARKAFSEILELTSASVLQKRLGFLGHEGARQEQTERLDSLPGIAA</sequence>
<keyword evidence="2" id="KW-1185">Reference proteome</keyword>
<organism evidence="1 2">
    <name type="scientific">Caballeronia novacaledonica</name>
    <dbReference type="NCBI Taxonomy" id="1544861"/>
    <lineage>
        <taxon>Bacteria</taxon>
        <taxon>Pseudomonadati</taxon>
        <taxon>Pseudomonadota</taxon>
        <taxon>Betaproteobacteria</taxon>
        <taxon>Burkholderiales</taxon>
        <taxon>Burkholderiaceae</taxon>
        <taxon>Caballeronia</taxon>
    </lineage>
</organism>
<gene>
    <name evidence="1" type="ORF">NOV72_01781</name>
</gene>
<dbReference type="Proteomes" id="UP000238169">
    <property type="component" value="Unassembled WGS sequence"/>
</dbReference>
<dbReference type="OrthoDB" id="9127732at2"/>
<dbReference type="RefSeq" id="WP_106854234.1">
    <property type="nucleotide sequence ID" value="NZ_OGTP01000004.1"/>
</dbReference>
<evidence type="ECO:0000313" key="1">
    <source>
        <dbReference type="EMBL" id="SPB14539.1"/>
    </source>
</evidence>
<accession>A0A2U3I3A0</accession>